<evidence type="ECO:0000313" key="2">
    <source>
        <dbReference type="Proteomes" id="UP000266841"/>
    </source>
</evidence>
<name>K0SFB2_THAOC</name>
<dbReference type="EMBL" id="AGNL01028668">
    <property type="protein sequence ID" value="EJK57307.1"/>
    <property type="molecule type" value="Genomic_DNA"/>
</dbReference>
<proteinExistence type="predicted"/>
<sequence length="146" mass="16093">VDAMAAETAALLVLRAKEDQVAQLQTALSLQEQLAKDSGKIQTAFDLQSGAVSVPMDANFINGLGFEATQVHTERTVKHPIVYSQNKRDDPKTKKAMYEAVEVSWSNKKLLSLSDGGTRRDLRRKLAGRKQQGSQTARWDHFLAGP</sequence>
<organism evidence="1 2">
    <name type="scientific">Thalassiosira oceanica</name>
    <name type="common">Marine diatom</name>
    <dbReference type="NCBI Taxonomy" id="159749"/>
    <lineage>
        <taxon>Eukaryota</taxon>
        <taxon>Sar</taxon>
        <taxon>Stramenopiles</taxon>
        <taxon>Ochrophyta</taxon>
        <taxon>Bacillariophyta</taxon>
        <taxon>Coscinodiscophyceae</taxon>
        <taxon>Thalassiosirophycidae</taxon>
        <taxon>Thalassiosirales</taxon>
        <taxon>Thalassiosiraceae</taxon>
        <taxon>Thalassiosira</taxon>
    </lineage>
</organism>
<dbReference type="Proteomes" id="UP000266841">
    <property type="component" value="Unassembled WGS sequence"/>
</dbReference>
<gene>
    <name evidence="1" type="ORF">THAOC_22665</name>
</gene>
<comment type="caution">
    <text evidence="1">The sequence shown here is derived from an EMBL/GenBank/DDBJ whole genome shotgun (WGS) entry which is preliminary data.</text>
</comment>
<dbReference type="AlphaFoldDB" id="K0SFB2"/>
<protein>
    <submittedName>
        <fullName evidence="1">Uncharacterized protein</fullName>
    </submittedName>
</protein>
<keyword evidence="2" id="KW-1185">Reference proteome</keyword>
<feature type="non-terminal residue" evidence="1">
    <location>
        <position position="1"/>
    </location>
</feature>
<accession>K0SFB2</accession>
<reference evidence="1 2" key="1">
    <citation type="journal article" date="2012" name="Genome Biol.">
        <title>Genome and low-iron response of an oceanic diatom adapted to chronic iron limitation.</title>
        <authorList>
            <person name="Lommer M."/>
            <person name="Specht M."/>
            <person name="Roy A.S."/>
            <person name="Kraemer L."/>
            <person name="Andreson R."/>
            <person name="Gutowska M.A."/>
            <person name="Wolf J."/>
            <person name="Bergner S.V."/>
            <person name="Schilhabel M.B."/>
            <person name="Klostermeier U.C."/>
            <person name="Beiko R.G."/>
            <person name="Rosenstiel P."/>
            <person name="Hippler M."/>
            <person name="Laroche J."/>
        </authorList>
    </citation>
    <scope>NUCLEOTIDE SEQUENCE [LARGE SCALE GENOMIC DNA]</scope>
    <source>
        <strain evidence="1 2">CCMP1005</strain>
    </source>
</reference>
<evidence type="ECO:0000313" key="1">
    <source>
        <dbReference type="EMBL" id="EJK57307.1"/>
    </source>
</evidence>